<organism evidence="1 2">
    <name type="scientific">Diploptera punctata</name>
    <name type="common">Pacific beetle cockroach</name>
    <dbReference type="NCBI Taxonomy" id="6984"/>
    <lineage>
        <taxon>Eukaryota</taxon>
        <taxon>Metazoa</taxon>
        <taxon>Ecdysozoa</taxon>
        <taxon>Arthropoda</taxon>
        <taxon>Hexapoda</taxon>
        <taxon>Insecta</taxon>
        <taxon>Pterygota</taxon>
        <taxon>Neoptera</taxon>
        <taxon>Polyneoptera</taxon>
        <taxon>Dictyoptera</taxon>
        <taxon>Blattodea</taxon>
        <taxon>Blaberoidea</taxon>
        <taxon>Blaberidae</taxon>
        <taxon>Diplopterinae</taxon>
        <taxon>Diploptera</taxon>
    </lineage>
</organism>
<name>A0AAD8A9F6_DIPPU</name>
<dbReference type="Proteomes" id="UP001233999">
    <property type="component" value="Unassembled WGS sequence"/>
</dbReference>
<evidence type="ECO:0000313" key="1">
    <source>
        <dbReference type="EMBL" id="KAJ9594526.1"/>
    </source>
</evidence>
<protein>
    <submittedName>
        <fullName evidence="1">Uncharacterized protein</fullName>
    </submittedName>
</protein>
<feature type="non-terminal residue" evidence="1">
    <location>
        <position position="124"/>
    </location>
</feature>
<evidence type="ECO:0000313" key="2">
    <source>
        <dbReference type="Proteomes" id="UP001233999"/>
    </source>
</evidence>
<keyword evidence="2" id="KW-1185">Reference proteome</keyword>
<dbReference type="AlphaFoldDB" id="A0AAD8A9F6"/>
<sequence length="124" mass="14102">LMKTASRYFKLISFFSCKYLIVLLGNFNCGTDINISTSAKMLYSQIIMNYQTEIKQEHCLPQTEFGPQVYHHIDALCFILQDMNVEIKPEIDDPVGSVGNKCELLETDDPLASLQTEHVKPAKQ</sequence>
<feature type="non-terminal residue" evidence="1">
    <location>
        <position position="1"/>
    </location>
</feature>
<proteinExistence type="predicted"/>
<accession>A0AAD8A9F6</accession>
<dbReference type="EMBL" id="JASPKZ010003041">
    <property type="protein sequence ID" value="KAJ9594526.1"/>
    <property type="molecule type" value="Genomic_DNA"/>
</dbReference>
<comment type="caution">
    <text evidence="1">The sequence shown here is derived from an EMBL/GenBank/DDBJ whole genome shotgun (WGS) entry which is preliminary data.</text>
</comment>
<gene>
    <name evidence="1" type="ORF">L9F63_014039</name>
</gene>
<reference evidence="1" key="1">
    <citation type="journal article" date="2023" name="IScience">
        <title>Live-bearing cockroach genome reveals convergent evolutionary mechanisms linked to viviparity in insects and beyond.</title>
        <authorList>
            <person name="Fouks B."/>
            <person name="Harrison M.C."/>
            <person name="Mikhailova A.A."/>
            <person name="Marchal E."/>
            <person name="English S."/>
            <person name="Carruthers M."/>
            <person name="Jennings E.C."/>
            <person name="Chiamaka E.L."/>
            <person name="Frigard R.A."/>
            <person name="Pippel M."/>
            <person name="Attardo G.M."/>
            <person name="Benoit J.B."/>
            <person name="Bornberg-Bauer E."/>
            <person name="Tobe S.S."/>
        </authorList>
    </citation>
    <scope>NUCLEOTIDE SEQUENCE</scope>
    <source>
        <strain evidence="1">Stay&amp;Tobe</strain>
    </source>
</reference>
<reference evidence="1" key="2">
    <citation type="submission" date="2023-05" db="EMBL/GenBank/DDBJ databases">
        <authorList>
            <person name="Fouks B."/>
        </authorList>
    </citation>
    <scope>NUCLEOTIDE SEQUENCE</scope>
    <source>
        <strain evidence="1">Stay&amp;Tobe</strain>
        <tissue evidence="1">Testes</tissue>
    </source>
</reference>